<dbReference type="AlphaFoldDB" id="A0A1V4SGP3"/>
<evidence type="ECO:0000256" key="1">
    <source>
        <dbReference type="SAM" id="Phobius"/>
    </source>
</evidence>
<dbReference type="Proteomes" id="UP000191554">
    <property type="component" value="Unassembled WGS sequence"/>
</dbReference>
<dbReference type="PANTHER" id="PTHR38442">
    <property type="entry name" value="INNER MEMBRANE PROTEIN-RELATED"/>
    <property type="match status" value="1"/>
</dbReference>
<reference evidence="2 3" key="1">
    <citation type="submission" date="2017-03" db="EMBL/GenBank/DDBJ databases">
        <title>Genome sequence of Clostridium hungatei DSM 14427.</title>
        <authorList>
            <person name="Poehlein A."/>
            <person name="Daniel R."/>
        </authorList>
    </citation>
    <scope>NUCLEOTIDE SEQUENCE [LARGE SCALE GENOMIC DNA]</scope>
    <source>
        <strain evidence="2 3">DSM 14427</strain>
    </source>
</reference>
<protein>
    <recommendedName>
        <fullName evidence="4">DUF445 domain-containing protein</fullName>
    </recommendedName>
</protein>
<evidence type="ECO:0000313" key="2">
    <source>
        <dbReference type="EMBL" id="OPX42903.1"/>
    </source>
</evidence>
<dbReference type="InterPro" id="IPR007383">
    <property type="entry name" value="DUF445"/>
</dbReference>
<name>A0A1V4SGP3_RUMHU</name>
<gene>
    <name evidence="2" type="ORF">CLHUN_32270</name>
</gene>
<dbReference type="GO" id="GO:0005886">
    <property type="term" value="C:plasma membrane"/>
    <property type="evidence" value="ECO:0007669"/>
    <property type="project" value="TreeGrafter"/>
</dbReference>
<evidence type="ECO:0008006" key="4">
    <source>
        <dbReference type="Google" id="ProtNLM"/>
    </source>
</evidence>
<comment type="caution">
    <text evidence="2">The sequence shown here is derived from an EMBL/GenBank/DDBJ whole genome shotgun (WGS) entry which is preliminary data.</text>
</comment>
<evidence type="ECO:0000313" key="3">
    <source>
        <dbReference type="Proteomes" id="UP000191554"/>
    </source>
</evidence>
<organism evidence="2 3">
    <name type="scientific">Ruminiclostridium hungatei</name>
    <name type="common">Clostridium hungatei</name>
    <dbReference type="NCBI Taxonomy" id="48256"/>
    <lineage>
        <taxon>Bacteria</taxon>
        <taxon>Bacillati</taxon>
        <taxon>Bacillota</taxon>
        <taxon>Clostridia</taxon>
        <taxon>Eubacteriales</taxon>
        <taxon>Oscillospiraceae</taxon>
        <taxon>Ruminiclostridium</taxon>
    </lineage>
</organism>
<dbReference type="Pfam" id="PF04286">
    <property type="entry name" value="DUF445"/>
    <property type="match status" value="1"/>
</dbReference>
<feature type="transmembrane region" description="Helical" evidence="1">
    <location>
        <begin position="21"/>
        <end position="41"/>
    </location>
</feature>
<dbReference type="RefSeq" id="WP_080065664.1">
    <property type="nucleotide sequence ID" value="NZ_MZGX01000023.1"/>
</dbReference>
<sequence length="417" mass="45943">MEKYDYKNEELKLRVRLRNMKILATSLLVFMAVVFAVMRRYEDRGLLYSSITAFAEASMVGALADWFAVVALFRHPLGLRIIPHTAIIQNNKQRIAKALSGFVVSNFFTPELIKDKLDKMELSSKLAGYISANGEILARGAAQKLPALMDTLVDDSKLKMHVSELIIGKIRDMKLYPALAGAVKPLVEGGHHKPLVRALLTALSKYIGENKEKTLQVLAGINKTLAMPIIGDLIYKKILEFLLEQIDAIETDDNSEINRLVLSALPKLLEDMSGDEELIQKGEQLKNQLVSSQGFSAMVDKLGETAAEFKNSILKNEAKLQAGISSALKLAAGSLAQSPELRKNIDATVTDLAVEMVKLYGDKVGSLIYDTMDGWETKDMVDKLEVQVGADLQYIRINGTVIGGLAGLAIHLLTRLF</sequence>
<dbReference type="PANTHER" id="PTHR38442:SF1">
    <property type="entry name" value="INNER MEMBRANE PROTEIN"/>
    <property type="match status" value="1"/>
</dbReference>
<keyword evidence="1" id="KW-0472">Membrane</keyword>
<dbReference type="EMBL" id="MZGX01000023">
    <property type="protein sequence ID" value="OPX42903.1"/>
    <property type="molecule type" value="Genomic_DNA"/>
</dbReference>
<keyword evidence="3" id="KW-1185">Reference proteome</keyword>
<keyword evidence="1" id="KW-0812">Transmembrane</keyword>
<dbReference type="OrthoDB" id="9769590at2"/>
<accession>A0A1V4SGP3</accession>
<proteinExistence type="predicted"/>
<keyword evidence="1" id="KW-1133">Transmembrane helix</keyword>
<dbReference type="STRING" id="48256.CLHUN_32270"/>